<keyword evidence="2" id="KW-0479">Metal-binding</keyword>
<evidence type="ECO:0000256" key="3">
    <source>
        <dbReference type="ARBA" id="ARBA00022756"/>
    </source>
</evidence>
<proteinExistence type="inferred from homology"/>
<keyword evidence="4" id="KW-0408">Iron</keyword>
<accession>A0ABP8KFK3</accession>
<evidence type="ECO:0000259" key="9">
    <source>
        <dbReference type="Pfam" id="PF26519"/>
    </source>
</evidence>
<sequence>MTAVAVAPEPVYCEFTGHPLAENVPIPETARLGLEPPRYCRFCGRRMIVQVAPHGWHARCSRHGDLESTPAGELGRLSRGTD</sequence>
<organism evidence="10 11">
    <name type="scientific">Tsukamurella soli</name>
    <dbReference type="NCBI Taxonomy" id="644556"/>
    <lineage>
        <taxon>Bacteria</taxon>
        <taxon>Bacillati</taxon>
        <taxon>Actinomycetota</taxon>
        <taxon>Actinomycetes</taxon>
        <taxon>Mycobacteriales</taxon>
        <taxon>Tsukamurellaceae</taxon>
        <taxon>Tsukamurella</taxon>
    </lineage>
</organism>
<comment type="cofactor">
    <cofactor evidence="1">
        <name>iron-sulfur cluster</name>
        <dbReference type="ChEBI" id="CHEBI:30408"/>
    </cofactor>
</comment>
<feature type="region of interest" description="Disordered" evidence="8">
    <location>
        <begin position="62"/>
        <end position="82"/>
    </location>
</feature>
<evidence type="ECO:0000256" key="2">
    <source>
        <dbReference type="ARBA" id="ARBA00022723"/>
    </source>
</evidence>
<evidence type="ECO:0000256" key="6">
    <source>
        <dbReference type="ARBA" id="ARBA00093780"/>
    </source>
</evidence>
<dbReference type="Pfam" id="PF26519">
    <property type="entry name" value="BsaP"/>
    <property type="match status" value="1"/>
</dbReference>
<comment type="caution">
    <text evidence="10">The sequence shown here is derived from an EMBL/GenBank/DDBJ whole genome shotgun (WGS) entry which is preliminary data.</text>
</comment>
<reference evidence="11" key="1">
    <citation type="journal article" date="2019" name="Int. J. Syst. Evol. Microbiol.">
        <title>The Global Catalogue of Microorganisms (GCM) 10K type strain sequencing project: providing services to taxonomists for standard genome sequencing and annotation.</title>
        <authorList>
            <consortium name="The Broad Institute Genomics Platform"/>
            <consortium name="The Broad Institute Genome Sequencing Center for Infectious Disease"/>
            <person name="Wu L."/>
            <person name="Ma J."/>
        </authorList>
    </citation>
    <scope>NUCLEOTIDE SEQUENCE [LARGE SCALE GENOMIC DNA]</scope>
    <source>
        <strain evidence="11">JCM 17688</strain>
    </source>
</reference>
<evidence type="ECO:0000256" key="1">
    <source>
        <dbReference type="ARBA" id="ARBA00001915"/>
    </source>
</evidence>
<dbReference type="Proteomes" id="UP001500635">
    <property type="component" value="Unassembled WGS sequence"/>
</dbReference>
<dbReference type="InterPro" id="IPR058605">
    <property type="entry name" value="BsaP_C"/>
</dbReference>
<comment type="similarity">
    <text evidence="6">Belongs to the BsaP family.</text>
</comment>
<name>A0ABP8KFK3_9ACTN</name>
<protein>
    <recommendedName>
        <fullName evidence="7">Biotin synthase auxiliary protein</fullName>
    </recommendedName>
</protein>
<keyword evidence="3" id="KW-0093">Biotin biosynthesis</keyword>
<feature type="domain" description="Biotin synthase auxiliary protein C-terminal" evidence="9">
    <location>
        <begin position="47"/>
        <end position="70"/>
    </location>
</feature>
<evidence type="ECO:0000256" key="4">
    <source>
        <dbReference type="ARBA" id="ARBA00023004"/>
    </source>
</evidence>
<evidence type="ECO:0000256" key="7">
    <source>
        <dbReference type="ARBA" id="ARBA00093796"/>
    </source>
</evidence>
<evidence type="ECO:0000313" key="10">
    <source>
        <dbReference type="EMBL" id="GAA4404974.1"/>
    </source>
</evidence>
<comment type="function">
    <text evidence="5">Required for the activity of the biotin synthase BioB.</text>
</comment>
<dbReference type="EMBL" id="BAABFR010000131">
    <property type="protein sequence ID" value="GAA4404974.1"/>
    <property type="molecule type" value="Genomic_DNA"/>
</dbReference>
<evidence type="ECO:0000256" key="8">
    <source>
        <dbReference type="SAM" id="MobiDB-lite"/>
    </source>
</evidence>
<evidence type="ECO:0000313" key="11">
    <source>
        <dbReference type="Proteomes" id="UP001500635"/>
    </source>
</evidence>
<keyword evidence="11" id="KW-1185">Reference proteome</keyword>
<evidence type="ECO:0000256" key="5">
    <source>
        <dbReference type="ARBA" id="ARBA00093761"/>
    </source>
</evidence>
<gene>
    <name evidence="10" type="ORF">GCM10023147_47820</name>
</gene>